<dbReference type="RefSeq" id="WP_146288152.1">
    <property type="nucleotide sequence ID" value="NZ_CP042304.1"/>
</dbReference>
<accession>A0A5B8LQ85</accession>
<protein>
    <submittedName>
        <fullName evidence="1">Uncharacterized protein</fullName>
    </submittedName>
</protein>
<sequence length="86" mass="9839">MSINVHEDGSTLLRLEFYAAKAVHQRGLGAVLRVVFAAWWNRPRIPPDLSPRLRADMGLPPAPRSIFWPEPEDYWPLPVPMWKPGP</sequence>
<gene>
    <name evidence="1" type="ORF">FPZ08_00365</name>
</gene>
<dbReference type="EMBL" id="CP042304">
    <property type="protein sequence ID" value="QDZ09340.1"/>
    <property type="molecule type" value="Genomic_DNA"/>
</dbReference>
<keyword evidence="2" id="KW-1185">Reference proteome</keyword>
<evidence type="ECO:0000313" key="2">
    <source>
        <dbReference type="Proteomes" id="UP000315364"/>
    </source>
</evidence>
<dbReference type="KEGG" id="dea:FPZ08_00365"/>
<dbReference type="Proteomes" id="UP000315364">
    <property type="component" value="Chromosome"/>
</dbReference>
<name>A0A5B8LQ85_9HYPH</name>
<dbReference type="AlphaFoldDB" id="A0A5B8LQ85"/>
<dbReference type="OrthoDB" id="7961213at2"/>
<proteinExistence type="predicted"/>
<organism evidence="1 2">
    <name type="scientific">Devosia ginsengisoli</name>
    <dbReference type="NCBI Taxonomy" id="400770"/>
    <lineage>
        <taxon>Bacteria</taxon>
        <taxon>Pseudomonadati</taxon>
        <taxon>Pseudomonadota</taxon>
        <taxon>Alphaproteobacteria</taxon>
        <taxon>Hyphomicrobiales</taxon>
        <taxon>Devosiaceae</taxon>
        <taxon>Devosia</taxon>
    </lineage>
</organism>
<reference evidence="1 2" key="1">
    <citation type="submission" date="2019-07" db="EMBL/GenBank/DDBJ databases">
        <title>Full genome sequence of Devosia sp. Gsoil 520.</title>
        <authorList>
            <person name="Im W.-T."/>
        </authorList>
    </citation>
    <scope>NUCLEOTIDE SEQUENCE [LARGE SCALE GENOMIC DNA]</scope>
    <source>
        <strain evidence="1 2">Gsoil 520</strain>
    </source>
</reference>
<evidence type="ECO:0000313" key="1">
    <source>
        <dbReference type="EMBL" id="QDZ09340.1"/>
    </source>
</evidence>